<dbReference type="Pfam" id="PF03466">
    <property type="entry name" value="LysR_substrate"/>
    <property type="match status" value="1"/>
</dbReference>
<evidence type="ECO:0000256" key="4">
    <source>
        <dbReference type="ARBA" id="ARBA00023163"/>
    </source>
</evidence>
<feature type="domain" description="HTH lysR-type" evidence="5">
    <location>
        <begin position="1"/>
        <end position="58"/>
    </location>
</feature>
<dbReference type="InterPro" id="IPR005119">
    <property type="entry name" value="LysR_subst-bd"/>
</dbReference>
<dbReference type="FunFam" id="1.10.10.10:FF:000001">
    <property type="entry name" value="LysR family transcriptional regulator"/>
    <property type="match status" value="1"/>
</dbReference>
<dbReference type="GO" id="GO:0003677">
    <property type="term" value="F:DNA binding"/>
    <property type="evidence" value="ECO:0007669"/>
    <property type="project" value="UniProtKB-KW"/>
</dbReference>
<dbReference type="InterPro" id="IPR050950">
    <property type="entry name" value="HTH-type_LysR_regulators"/>
</dbReference>
<evidence type="ECO:0000259" key="5">
    <source>
        <dbReference type="PROSITE" id="PS50931"/>
    </source>
</evidence>
<evidence type="ECO:0000256" key="1">
    <source>
        <dbReference type="ARBA" id="ARBA00009437"/>
    </source>
</evidence>
<dbReference type="Gene3D" id="1.10.10.10">
    <property type="entry name" value="Winged helix-like DNA-binding domain superfamily/Winged helix DNA-binding domain"/>
    <property type="match status" value="1"/>
</dbReference>
<keyword evidence="3" id="KW-0238">DNA-binding</keyword>
<comment type="similarity">
    <text evidence="1">Belongs to the LysR transcriptional regulatory family.</text>
</comment>
<proteinExistence type="inferred from homology"/>
<sequence>MELRHLRSFVYVAETLSFSIAATRCFVTQSAISQHIKALEDELGCKLLIRTSHSIMLTENGEALLPRAKEILKLAEDCKEHINALNNCMTGELRIGVGSFIAPYIRVAALIFMERYPNVRVNAEFSKATSLNRLLRDHMLDLAFTMNEAYTNEGIESHPCIPFSICAIMRNTHPLARKDKVTYDDLLKHGIIMPDVGERVFNTFQQYLQNDLTKLSVKCIVSDPDEDLAIIEDTHLVTFMPKLYLKNHPTLIARPIHGIGEELMSNAHCMKDVPMKRSAQLFLDIIRDEAIPYIKALEETM</sequence>
<dbReference type="InterPro" id="IPR036388">
    <property type="entry name" value="WH-like_DNA-bd_sf"/>
</dbReference>
<dbReference type="Gene3D" id="3.40.190.290">
    <property type="match status" value="1"/>
</dbReference>
<dbReference type="Pfam" id="PF00126">
    <property type="entry name" value="HTH_1"/>
    <property type="match status" value="1"/>
</dbReference>
<reference evidence="6" key="1">
    <citation type="journal article" date="2021" name="Proc. Natl. Acad. Sci. U.S.A.">
        <title>A Catalog of Tens of Thousands of Viruses from Human Metagenomes Reveals Hidden Associations with Chronic Diseases.</title>
        <authorList>
            <person name="Tisza M.J."/>
            <person name="Buck C.B."/>
        </authorList>
    </citation>
    <scope>NUCLEOTIDE SEQUENCE</scope>
    <source>
        <strain evidence="6">Ctbvd11</strain>
    </source>
</reference>
<dbReference type="EMBL" id="BK015636">
    <property type="protein sequence ID" value="DAE17066.1"/>
    <property type="molecule type" value="Genomic_DNA"/>
</dbReference>
<name>A0A8S5QDQ0_9CAUD</name>
<dbReference type="PANTHER" id="PTHR30419">
    <property type="entry name" value="HTH-TYPE TRANSCRIPTIONAL REGULATOR YBHD"/>
    <property type="match status" value="1"/>
</dbReference>
<dbReference type="GO" id="GO:0003700">
    <property type="term" value="F:DNA-binding transcription factor activity"/>
    <property type="evidence" value="ECO:0007669"/>
    <property type="project" value="InterPro"/>
</dbReference>
<dbReference type="SUPFAM" id="SSF53850">
    <property type="entry name" value="Periplasmic binding protein-like II"/>
    <property type="match status" value="1"/>
</dbReference>
<keyword evidence="2" id="KW-0805">Transcription regulation</keyword>
<evidence type="ECO:0000256" key="2">
    <source>
        <dbReference type="ARBA" id="ARBA00023015"/>
    </source>
</evidence>
<dbReference type="PROSITE" id="PS50931">
    <property type="entry name" value="HTH_LYSR"/>
    <property type="match status" value="1"/>
</dbReference>
<organism evidence="6">
    <name type="scientific">Siphoviridae sp. ctbvd11</name>
    <dbReference type="NCBI Taxonomy" id="2825567"/>
    <lineage>
        <taxon>Viruses</taxon>
        <taxon>Duplodnaviria</taxon>
        <taxon>Heunggongvirae</taxon>
        <taxon>Uroviricota</taxon>
        <taxon>Caudoviricetes</taxon>
    </lineage>
</organism>
<keyword evidence="4" id="KW-0804">Transcription</keyword>
<accession>A0A8S5QDQ0</accession>
<protein>
    <submittedName>
        <fullName evidence="6">Transcriptional regulator</fullName>
    </submittedName>
</protein>
<dbReference type="CDD" id="cd05466">
    <property type="entry name" value="PBP2_LTTR_substrate"/>
    <property type="match status" value="1"/>
</dbReference>
<dbReference type="PRINTS" id="PR00039">
    <property type="entry name" value="HTHLYSR"/>
</dbReference>
<dbReference type="SUPFAM" id="SSF46785">
    <property type="entry name" value="Winged helix' DNA-binding domain"/>
    <property type="match status" value="1"/>
</dbReference>
<dbReference type="InterPro" id="IPR000847">
    <property type="entry name" value="LysR_HTH_N"/>
</dbReference>
<dbReference type="InterPro" id="IPR036390">
    <property type="entry name" value="WH_DNA-bd_sf"/>
</dbReference>
<evidence type="ECO:0000256" key="3">
    <source>
        <dbReference type="ARBA" id="ARBA00023125"/>
    </source>
</evidence>
<evidence type="ECO:0000313" key="6">
    <source>
        <dbReference type="EMBL" id="DAE17066.1"/>
    </source>
</evidence>